<feature type="domain" description="NmrA-like" evidence="1">
    <location>
        <begin position="3"/>
        <end position="267"/>
    </location>
</feature>
<dbReference type="PANTHER" id="PTHR43162">
    <property type="match status" value="1"/>
</dbReference>
<protein>
    <submittedName>
        <fullName evidence="2">NmrA family protein</fullName>
    </submittedName>
</protein>
<reference evidence="2 3" key="1">
    <citation type="journal article" date="2011" name="Stand. Genomic Sci.">
        <title>Non-contiguous finished genome sequence and contextual data of the filamentous soil bacterium Ktedonobacter racemifer type strain (SOSP1-21).</title>
        <authorList>
            <person name="Chang Y.J."/>
            <person name="Land M."/>
            <person name="Hauser L."/>
            <person name="Chertkov O."/>
            <person name="Del Rio T.G."/>
            <person name="Nolan M."/>
            <person name="Copeland A."/>
            <person name="Tice H."/>
            <person name="Cheng J.F."/>
            <person name="Lucas S."/>
            <person name="Han C."/>
            <person name="Goodwin L."/>
            <person name="Pitluck S."/>
            <person name="Ivanova N."/>
            <person name="Ovchinikova G."/>
            <person name="Pati A."/>
            <person name="Chen A."/>
            <person name="Palaniappan K."/>
            <person name="Mavromatis K."/>
            <person name="Liolios K."/>
            <person name="Brettin T."/>
            <person name="Fiebig A."/>
            <person name="Rohde M."/>
            <person name="Abt B."/>
            <person name="Goker M."/>
            <person name="Detter J.C."/>
            <person name="Woyke T."/>
            <person name="Bristow J."/>
            <person name="Eisen J.A."/>
            <person name="Markowitz V."/>
            <person name="Hugenholtz P."/>
            <person name="Kyrpides N.C."/>
            <person name="Klenk H.P."/>
            <person name="Lapidus A."/>
        </authorList>
    </citation>
    <scope>NUCLEOTIDE SEQUENCE [LARGE SCALE GENOMIC DNA]</scope>
    <source>
        <strain evidence="3">DSM 44963</strain>
    </source>
</reference>
<dbReference type="Gene3D" id="3.40.50.720">
    <property type="entry name" value="NAD(P)-binding Rossmann-like Domain"/>
    <property type="match status" value="1"/>
</dbReference>
<gene>
    <name evidence="2" type="ORF">Krac_9671</name>
</gene>
<dbReference type="AlphaFoldDB" id="D6TDA4"/>
<dbReference type="InterPro" id="IPR051604">
    <property type="entry name" value="Ergot_Alk_Oxidoreductase"/>
</dbReference>
<proteinExistence type="predicted"/>
<accession>D6TDA4</accession>
<dbReference type="RefSeq" id="WP_007904101.1">
    <property type="nucleotide sequence ID" value="NZ_ADVG01000001.1"/>
</dbReference>
<evidence type="ECO:0000313" key="2">
    <source>
        <dbReference type="EMBL" id="EFH88249.1"/>
    </source>
</evidence>
<organism evidence="2 3">
    <name type="scientific">Ktedonobacter racemifer DSM 44963</name>
    <dbReference type="NCBI Taxonomy" id="485913"/>
    <lineage>
        <taxon>Bacteria</taxon>
        <taxon>Bacillati</taxon>
        <taxon>Chloroflexota</taxon>
        <taxon>Ktedonobacteria</taxon>
        <taxon>Ktedonobacterales</taxon>
        <taxon>Ktedonobacteraceae</taxon>
        <taxon>Ktedonobacter</taxon>
    </lineage>
</organism>
<dbReference type="STRING" id="485913.Krac_9671"/>
<dbReference type="InParanoid" id="D6TDA4"/>
<dbReference type="InterPro" id="IPR008030">
    <property type="entry name" value="NmrA-like"/>
</dbReference>
<evidence type="ECO:0000313" key="3">
    <source>
        <dbReference type="Proteomes" id="UP000004508"/>
    </source>
</evidence>
<dbReference type="Pfam" id="PF05368">
    <property type="entry name" value="NmrA"/>
    <property type="match status" value="1"/>
</dbReference>
<name>D6TDA4_KTERA</name>
<dbReference type="eggNOG" id="COG0702">
    <property type="taxonomic scope" value="Bacteria"/>
</dbReference>
<dbReference type="PANTHER" id="PTHR43162:SF1">
    <property type="entry name" value="PRESTALK A DIFFERENTIATION PROTEIN A"/>
    <property type="match status" value="1"/>
</dbReference>
<dbReference type="EMBL" id="ADVG01000001">
    <property type="protein sequence ID" value="EFH88249.1"/>
    <property type="molecule type" value="Genomic_DNA"/>
</dbReference>
<sequence>MKKPTILVTGATGRHGGTGPHVVRLLCEQQFHVRAMVRQLDDRSDHLRALGAEVVLGDFLSITSLRSVMGNVDHVYFSYPIDARHLEAATNVAVVARECGVHGLVNNSLMPARADHPSPEARQHWLAERIFDWADVGAVHIRGAFFYENLIRWTTESVASMGEIHLPFGDGEGKVSWVAAEDIAQVAAAILCDPAPHRGQTYNVTGPDILTNNEIAALFSRVLRRPVVYVDIPLQQWQKELLELEGPSPHLIEHLSCLAREFKRRGPAGGIRTNVVQKITGSEPKSLEMYVSKHVDALSAFSRQAKHL</sequence>
<dbReference type="Gene3D" id="3.90.25.10">
    <property type="entry name" value="UDP-galactose 4-epimerase, domain 1"/>
    <property type="match status" value="1"/>
</dbReference>
<dbReference type="OrthoDB" id="109735at2"/>
<evidence type="ECO:0000259" key="1">
    <source>
        <dbReference type="Pfam" id="PF05368"/>
    </source>
</evidence>
<comment type="caution">
    <text evidence="2">The sequence shown here is derived from an EMBL/GenBank/DDBJ whole genome shotgun (WGS) entry which is preliminary data.</text>
</comment>
<keyword evidence="3" id="KW-1185">Reference proteome</keyword>
<dbReference type="SUPFAM" id="SSF51735">
    <property type="entry name" value="NAD(P)-binding Rossmann-fold domains"/>
    <property type="match status" value="1"/>
</dbReference>
<dbReference type="Proteomes" id="UP000004508">
    <property type="component" value="Unassembled WGS sequence"/>
</dbReference>
<dbReference type="InterPro" id="IPR036291">
    <property type="entry name" value="NAD(P)-bd_dom_sf"/>
</dbReference>